<dbReference type="InterPro" id="IPR012507">
    <property type="entry name" value="YibE_F"/>
</dbReference>
<dbReference type="Pfam" id="PF07907">
    <property type="entry name" value="YibE_F"/>
    <property type="match status" value="1"/>
</dbReference>
<comment type="caution">
    <text evidence="2">The sequence shown here is derived from an EMBL/GenBank/DDBJ whole genome shotgun (WGS) entry which is preliminary data.</text>
</comment>
<feature type="transmembrane region" description="Helical" evidence="1">
    <location>
        <begin position="343"/>
        <end position="367"/>
    </location>
</feature>
<feature type="transmembrane region" description="Helical" evidence="1">
    <location>
        <begin position="304"/>
        <end position="323"/>
    </location>
</feature>
<dbReference type="PANTHER" id="PTHR41771:SF1">
    <property type="entry name" value="MEMBRANE PROTEIN"/>
    <property type="match status" value="1"/>
</dbReference>
<name>A0A081BJ83_9LACO</name>
<feature type="transmembrane region" description="Helical" evidence="1">
    <location>
        <begin position="14"/>
        <end position="33"/>
    </location>
</feature>
<keyword evidence="1" id="KW-0812">Transmembrane</keyword>
<protein>
    <submittedName>
        <fullName evidence="2">Predicted multitransmembrane protein</fullName>
    </submittedName>
</protein>
<feature type="transmembrane region" description="Helical" evidence="1">
    <location>
        <begin position="205"/>
        <end position="230"/>
    </location>
</feature>
<feature type="transmembrane region" description="Helical" evidence="1">
    <location>
        <begin position="180"/>
        <end position="199"/>
    </location>
</feature>
<dbReference type="SUPFAM" id="SSF103473">
    <property type="entry name" value="MFS general substrate transporter"/>
    <property type="match status" value="1"/>
</dbReference>
<dbReference type="RefSeq" id="WP_051907238.1">
    <property type="nucleotide sequence ID" value="NZ_BBAZ01000018.1"/>
</dbReference>
<keyword evidence="3" id="KW-1185">Reference proteome</keyword>
<evidence type="ECO:0000256" key="1">
    <source>
        <dbReference type="SAM" id="Phobius"/>
    </source>
</evidence>
<dbReference type="eggNOG" id="COG5438">
    <property type="taxonomic scope" value="Bacteria"/>
</dbReference>
<dbReference type="AlphaFoldDB" id="A0A081BJ83"/>
<accession>A0A081BJ83</accession>
<gene>
    <name evidence="2" type="ORF">LOSG293_190080</name>
</gene>
<reference evidence="2" key="1">
    <citation type="journal article" date="2014" name="Genome Announc.">
        <title>Draft Genome Sequence of Lactobacillus oryzae Strain SG293T.</title>
        <authorList>
            <person name="Tanizawa Y."/>
            <person name="Fujisawa T."/>
            <person name="Mochizuki T."/>
            <person name="Kaminuma E."/>
            <person name="Nakamura Y."/>
            <person name="Tohno M."/>
        </authorList>
    </citation>
    <scope>NUCLEOTIDE SEQUENCE [LARGE SCALE GENOMIC DNA]</scope>
    <source>
        <strain evidence="2">SG293</strain>
    </source>
</reference>
<dbReference type="PANTHER" id="PTHR41771">
    <property type="entry name" value="MEMBRANE PROTEIN-RELATED"/>
    <property type="match status" value="1"/>
</dbReference>
<dbReference type="InterPro" id="IPR036259">
    <property type="entry name" value="MFS_trans_sf"/>
</dbReference>
<sequence length="372" mass="41519">MNSLQREKWVVHRWPTWVIIVIALIGLLGVIGVKFDYVLYHDPIVTISQVKNGKPVKQKDEFQNADTITNQQLVGTVRNGDYKGKQVRFENTFSLSGASDQRYHKGDDAFVMIRQKGEKVTIRETKRDVPLAFTAWLTIILLLATMMFSGLMAFTSVAINSILFYWAVRLNGDSNGGKVLLIFGLLTIVFAVVTLWIVMGISHQMLVTLLATLGGTFLSVLVALGVFALTKEKGMYYESMEYVTQLPKPLFLAETILGSLGAVMDESTDIVASLFTLKQEQPELSSKQVYRSGRQIGRTIMGPLINVLFFIFMAETIPMALLYLKNGNTWGYTFSMNMSLGMIQSLISGIGIVLAIPLASWFASFALRRRAQ</sequence>
<dbReference type="Proteomes" id="UP000028700">
    <property type="component" value="Unassembled WGS sequence"/>
</dbReference>
<proteinExistence type="predicted"/>
<dbReference type="STRING" id="1291743.LOSG293_190080"/>
<dbReference type="EMBL" id="BBJM01000019">
    <property type="protein sequence ID" value="GAK48101.1"/>
    <property type="molecule type" value="Genomic_DNA"/>
</dbReference>
<keyword evidence="1" id="KW-1133">Transmembrane helix</keyword>
<dbReference type="OrthoDB" id="5753718at2"/>
<feature type="transmembrane region" description="Helical" evidence="1">
    <location>
        <begin position="135"/>
        <end position="168"/>
    </location>
</feature>
<evidence type="ECO:0000313" key="3">
    <source>
        <dbReference type="Proteomes" id="UP000028700"/>
    </source>
</evidence>
<organism evidence="2 3">
    <name type="scientific">Secundilactobacillus oryzae JCM 18671</name>
    <dbReference type="NCBI Taxonomy" id="1291743"/>
    <lineage>
        <taxon>Bacteria</taxon>
        <taxon>Bacillati</taxon>
        <taxon>Bacillota</taxon>
        <taxon>Bacilli</taxon>
        <taxon>Lactobacillales</taxon>
        <taxon>Lactobacillaceae</taxon>
        <taxon>Secundilactobacillus</taxon>
    </lineage>
</organism>
<keyword evidence="1" id="KW-0472">Membrane</keyword>
<evidence type="ECO:0000313" key="2">
    <source>
        <dbReference type="EMBL" id="GAK48101.1"/>
    </source>
</evidence>